<organism evidence="1 2">
    <name type="scientific">Arthrospiribacter ruber</name>
    <dbReference type="NCBI Taxonomy" id="2487934"/>
    <lineage>
        <taxon>Bacteria</taxon>
        <taxon>Pseudomonadati</taxon>
        <taxon>Bacteroidota</taxon>
        <taxon>Cytophagia</taxon>
        <taxon>Cytophagales</taxon>
        <taxon>Cyclobacteriaceae</taxon>
        <taxon>Arthrospiribacter</taxon>
    </lineage>
</organism>
<dbReference type="PANTHER" id="PTHR41729:SF1">
    <property type="entry name" value="GLUTAMYL-TRNA SYNTHETASE"/>
    <property type="match status" value="1"/>
</dbReference>
<comment type="caution">
    <text evidence="1">The sequence shown here is derived from an EMBL/GenBank/DDBJ whole genome shotgun (WGS) entry which is preliminary data.</text>
</comment>
<dbReference type="InterPro" id="IPR025255">
    <property type="entry name" value="DUF4202"/>
</dbReference>
<gene>
    <name evidence="1" type="ORF">EGN73_11105</name>
</gene>
<evidence type="ECO:0000313" key="2">
    <source>
        <dbReference type="Proteomes" id="UP000727490"/>
    </source>
</evidence>
<reference evidence="1 2" key="1">
    <citation type="journal article" date="2020" name="Syst. Appl. Microbiol.">
        <title>Arthrospiribacter ruber gen. nov., sp. nov., a novel bacterium isolated from Arthrospira cultures.</title>
        <authorList>
            <person name="Waleron M."/>
            <person name="Misztak A."/>
            <person name="Waleron M.M."/>
            <person name="Furmaniak M."/>
            <person name="Mrozik A."/>
            <person name="Waleron K."/>
        </authorList>
    </citation>
    <scope>NUCLEOTIDE SEQUENCE [LARGE SCALE GENOMIC DNA]</scope>
    <source>
        <strain evidence="1 2">DPMB0001</strain>
    </source>
</reference>
<dbReference type="EMBL" id="RPHB01000005">
    <property type="protein sequence ID" value="MBW3468354.1"/>
    <property type="molecule type" value="Genomic_DNA"/>
</dbReference>
<accession>A0A951MCX0</accession>
<dbReference type="Pfam" id="PF13875">
    <property type="entry name" value="DUF4202"/>
    <property type="match status" value="1"/>
</dbReference>
<dbReference type="AlphaFoldDB" id="A0A951MCX0"/>
<protein>
    <submittedName>
        <fullName evidence="1">DUF4202 domain-containing protein</fullName>
    </submittedName>
</protein>
<name>A0A951MCX0_9BACT</name>
<sequence>MKTEKLSQTIAEIDRLNAEDPFYDNNDGKMIPKELLYSQRMSKMLMDYEPMASEPLQIATRAQHIQRWKIPRESYPMDRKGYLMWRTELKNFHGKVTSDLMEKMGYHEAEIGHVDDLINKRRLKTDHEAQCLEDVVCLVFLKYYFDDFIEKHANEEDKIISIVRKTWKKMSEKGHQAALNMSHSPKSLNLIKAALEQD</sequence>
<dbReference type="Proteomes" id="UP000727490">
    <property type="component" value="Unassembled WGS sequence"/>
</dbReference>
<evidence type="ECO:0000313" key="1">
    <source>
        <dbReference type="EMBL" id="MBW3468354.1"/>
    </source>
</evidence>
<dbReference type="PANTHER" id="PTHR41729">
    <property type="entry name" value="GLUTAMYL-TRNA SYNTHETASE"/>
    <property type="match status" value="1"/>
</dbReference>
<dbReference type="RefSeq" id="WP_009032390.1">
    <property type="nucleotide sequence ID" value="NZ_RPHB01000005.1"/>
</dbReference>
<proteinExistence type="predicted"/>
<keyword evidence="2" id="KW-1185">Reference proteome</keyword>